<proteinExistence type="predicted"/>
<name>A0A9X3I712_9ACTN</name>
<evidence type="ECO:0000256" key="1">
    <source>
        <dbReference type="SAM" id="Phobius"/>
    </source>
</evidence>
<keyword evidence="1" id="KW-0472">Membrane</keyword>
<dbReference type="AlphaFoldDB" id="A0A9X3I712"/>
<organism evidence="2 3">
    <name type="scientific">Gordonia aquimaris</name>
    <dbReference type="NCBI Taxonomy" id="2984863"/>
    <lineage>
        <taxon>Bacteria</taxon>
        <taxon>Bacillati</taxon>
        <taxon>Actinomycetota</taxon>
        <taxon>Actinomycetes</taxon>
        <taxon>Mycobacteriales</taxon>
        <taxon>Gordoniaceae</taxon>
        <taxon>Gordonia</taxon>
    </lineage>
</organism>
<accession>A0A9X3I712</accession>
<gene>
    <name evidence="2" type="ORF">OSB52_22505</name>
</gene>
<reference evidence="2" key="1">
    <citation type="submission" date="2022-10" db="EMBL/GenBank/DDBJ databases">
        <title>WGS of marine actinomycetes from Thailand.</title>
        <authorList>
            <person name="Thawai C."/>
        </authorList>
    </citation>
    <scope>NUCLEOTIDE SEQUENCE</scope>
    <source>
        <strain evidence="2">SW21</strain>
    </source>
</reference>
<protein>
    <submittedName>
        <fullName evidence="2">Uncharacterized protein</fullName>
    </submittedName>
</protein>
<dbReference type="EMBL" id="JAPKFM010000034">
    <property type="protein sequence ID" value="MCX2966851.1"/>
    <property type="molecule type" value="Genomic_DNA"/>
</dbReference>
<keyword evidence="3" id="KW-1185">Reference proteome</keyword>
<comment type="caution">
    <text evidence="2">The sequence shown here is derived from an EMBL/GenBank/DDBJ whole genome shotgun (WGS) entry which is preliminary data.</text>
</comment>
<keyword evidence="1" id="KW-0812">Transmembrane</keyword>
<dbReference type="Proteomes" id="UP001143347">
    <property type="component" value="Unassembled WGS sequence"/>
</dbReference>
<keyword evidence="1" id="KW-1133">Transmembrane helix</keyword>
<evidence type="ECO:0000313" key="2">
    <source>
        <dbReference type="EMBL" id="MCX2966851.1"/>
    </source>
</evidence>
<feature type="transmembrane region" description="Helical" evidence="1">
    <location>
        <begin position="69"/>
        <end position="91"/>
    </location>
</feature>
<evidence type="ECO:0000313" key="3">
    <source>
        <dbReference type="Proteomes" id="UP001143347"/>
    </source>
</evidence>
<sequence length="92" mass="9833">MGRQTCIAEPGRQVLITADAGRTEELPVAQERRLPAGTELDAYGPSFGGYRHVWAIRPHRGTLTFSRGVLPLLLTVAVVIPMVVVGIAAVAL</sequence>
<dbReference type="RefSeq" id="WP_266063598.1">
    <property type="nucleotide sequence ID" value="NZ_JAPKFM010000034.1"/>
</dbReference>